<keyword evidence="3" id="KW-0479">Metal-binding</keyword>
<evidence type="ECO:0000256" key="2">
    <source>
        <dbReference type="ARBA" id="ARBA00022559"/>
    </source>
</evidence>
<dbReference type="SUPFAM" id="SSF51998">
    <property type="entry name" value="PFL-like glycyl radical enzymes"/>
    <property type="match status" value="1"/>
</dbReference>
<evidence type="ECO:0000256" key="6">
    <source>
        <dbReference type="SAM" id="MobiDB-lite"/>
    </source>
</evidence>
<accession>A0A0S4UZT8</accession>
<dbReference type="GO" id="GO:0005829">
    <property type="term" value="C:cytosol"/>
    <property type="evidence" value="ECO:0007669"/>
    <property type="project" value="TreeGrafter"/>
</dbReference>
<evidence type="ECO:0000256" key="4">
    <source>
        <dbReference type="ARBA" id="ARBA00023002"/>
    </source>
</evidence>
<dbReference type="NCBIfam" id="TIGR01413">
    <property type="entry name" value="Dyp_perox_fam"/>
    <property type="match status" value="1"/>
</dbReference>
<reference evidence="8" key="1">
    <citation type="submission" date="2015-10" db="EMBL/GenBank/DDBJ databases">
        <authorList>
            <person name="Gilbert D.G."/>
        </authorList>
    </citation>
    <scope>NUCLEOTIDE SEQUENCE</scope>
    <source>
        <strain evidence="8">Phyl III-seqv23</strain>
    </source>
</reference>
<evidence type="ECO:0000256" key="1">
    <source>
        <dbReference type="ARBA" id="ARBA00001970"/>
    </source>
</evidence>
<keyword evidence="2" id="KW-0575">Peroxidase</keyword>
<protein>
    <recommendedName>
        <fullName evidence="7">PFL domain-containing protein</fullName>
    </recommendedName>
</protein>
<feature type="domain" description="PFL" evidence="7">
    <location>
        <begin position="490"/>
        <end position="1219"/>
    </location>
</feature>
<dbReference type="PROSITE" id="PS51554">
    <property type="entry name" value="PFL"/>
    <property type="match status" value="1"/>
</dbReference>
<dbReference type="InterPro" id="IPR004184">
    <property type="entry name" value="PFL_dom"/>
</dbReference>
<dbReference type="EMBL" id="LN899824">
    <property type="protein sequence ID" value="CUV27510.1"/>
    <property type="molecule type" value="Genomic_DNA"/>
</dbReference>
<feature type="region of interest" description="Disordered" evidence="6">
    <location>
        <begin position="1215"/>
        <end position="1234"/>
    </location>
</feature>
<dbReference type="GO" id="GO:0004601">
    <property type="term" value="F:peroxidase activity"/>
    <property type="evidence" value="ECO:0007669"/>
    <property type="project" value="UniProtKB-KW"/>
</dbReference>
<proteinExistence type="predicted"/>
<keyword evidence="5" id="KW-0408">Iron</keyword>
<dbReference type="InterPro" id="IPR048328">
    <property type="entry name" value="Dyp_perox_C"/>
</dbReference>
<dbReference type="SUPFAM" id="SSF54909">
    <property type="entry name" value="Dimeric alpha+beta barrel"/>
    <property type="match status" value="1"/>
</dbReference>
<dbReference type="InterPro" id="IPR051215">
    <property type="entry name" value="GRE"/>
</dbReference>
<name>A0A0S4UZT8_RALSL</name>
<dbReference type="Gene3D" id="3.20.70.20">
    <property type="match status" value="1"/>
</dbReference>
<evidence type="ECO:0000256" key="5">
    <source>
        <dbReference type="ARBA" id="ARBA00023004"/>
    </source>
</evidence>
<keyword evidence="4" id="KW-0560">Oxidoreductase</keyword>
<evidence type="ECO:0000313" key="8">
    <source>
        <dbReference type="EMBL" id="CUV27510.1"/>
    </source>
</evidence>
<dbReference type="PROSITE" id="PS51404">
    <property type="entry name" value="DYP_PEROXIDASE"/>
    <property type="match status" value="1"/>
</dbReference>
<dbReference type="InterPro" id="IPR011008">
    <property type="entry name" value="Dimeric_a/b-barrel"/>
</dbReference>
<evidence type="ECO:0000256" key="3">
    <source>
        <dbReference type="ARBA" id="ARBA00022723"/>
    </source>
</evidence>
<dbReference type="Pfam" id="PF20628">
    <property type="entry name" value="Dyp_perox_C"/>
    <property type="match status" value="1"/>
</dbReference>
<comment type="cofactor">
    <cofactor evidence="1">
        <name>heme b</name>
        <dbReference type="ChEBI" id="CHEBI:60344"/>
    </cofactor>
</comment>
<dbReference type="Pfam" id="PF02901">
    <property type="entry name" value="PFL-like"/>
    <property type="match status" value="1"/>
</dbReference>
<dbReference type="GO" id="GO:0020037">
    <property type="term" value="F:heme binding"/>
    <property type="evidence" value="ECO:0007669"/>
    <property type="project" value="InterPro"/>
</dbReference>
<evidence type="ECO:0000259" key="7">
    <source>
        <dbReference type="PROSITE" id="PS51554"/>
    </source>
</evidence>
<dbReference type="PANTHER" id="PTHR43641:SF2">
    <property type="entry name" value="DEHYDRATASE YBIW-RELATED"/>
    <property type="match status" value="1"/>
</dbReference>
<sequence>MAESGNSMRWSRLVVDFFLDPHDHAPVGASPDTAQAESPEPLLRDRANATLSWMQPGLIYPAPFQNALSILRLPPSLDRARFGKLLSAARRYIHTDHPDVHASACVAFAFSTWTQFCKAESRTPPRGMVFEEPGAGPDAPQVVDRSRGALQSSGVQAWFVIKADTQDAVSAIARFLTERLGEAGVAADAIVEVAMQSRVNPTLPKGGAGGRVLGGRFQENLRNPASPVEVLEHVLVGDEDPGSIGGAFVFTQRFQINWAEIHSKAAAEIDSVIGRHQYSDELVPSYDARSHVRSSHTYDATGNTIKLLRLGLPFGQRKRNDAGTPLVENAGGASHNDEAGIYFIGVARSAARIESVLRSQFGEADGDGFARDRLLGGTHVRSDLGGFFYAPSLRELQAEAFADDLSSRVPNRFEDWRRFPGVDWSRLNRHYEKRSPNGWMFYNHKDYLYTIGTRAASDNGPAPLSLRVQFLLERLFSKWDDTWYRSQKPAELAPLRQQLEHFFADPSHATERDALLAEAGGDVKGPTPQARAADHVMHQPVALRAAWAARLLCNLAARLDGVGRRGNGGMDTCDIHPLDLLAGSMPAQSLAEGRYVIDYTRDDDDEAERFRWFNLSLSPTSGVGHVVPGYEALLTHGIRGVSRRIDEAQQALAATDPQRTEAVAPFYAGSRLALRGLAEYLEGLAGTAHDTAQALPQDQKIERTNLAEMEARLRRLASGAVPETVLDALQLVLACHATLHLCGEPVAVGRLDRLIRPFQEKAPLGETQLQEAIDCFWLKLGEKTLLNRIFIDDRQELGNLAMGNRAGPYPKGQSVNQWIQQVTVGGLNADGSWEYSDVTLACLRASSRLPFNAPVLSLRVSRDMPSAWRKRLLAEAARGQLSGGASPILLNDDKIIPALSGSGIAIGPRASADEAARWNAAVRREDAHDYACDGCYEPQFVGANWFHLGGVTLLQMLEVALNQGRQMQSAGPVDLFGKNVSFRSQPASAIASYAELEDAFFKHLEWTFARQMEGTVADFGRMEGVCPSPLLNLFIHDCLAKGRDIYAGGARYNVFGPCFTSLANTINALWAIRVMCFDQATAITTLSELVQALLCNWGENMIDPLVHPTVLAGDATRVSQAATRFRQLRSIALSLPRWGRGNADIDRFGNEICQRVAGIAVQVMAQPRDGLADQYRRKAMAYGTPAHPFGGFCMQPGVGTFASYVEQGLGGAASADGRLSGQPLGTDMSPSPSPLDLPATDASQQRVDGVLALKGITATDAFGFANGAPVDLNIDESIGESRLVEILDAFVEGEGSNILTVTTADQATFLAAANSPESFDLLRVRMGGWTEMFVAMHATHQKVHPRRPYST</sequence>
<dbReference type="InterPro" id="IPR006314">
    <property type="entry name" value="Dyp_peroxidase"/>
</dbReference>
<organism evidence="8">
    <name type="scientific">Ralstonia solanacearum</name>
    <name type="common">Pseudomonas solanacearum</name>
    <dbReference type="NCBI Taxonomy" id="305"/>
    <lineage>
        <taxon>Bacteria</taxon>
        <taxon>Pseudomonadati</taxon>
        <taxon>Pseudomonadota</taxon>
        <taxon>Betaproteobacteria</taxon>
        <taxon>Burkholderiales</taxon>
        <taxon>Burkholderiaceae</taxon>
        <taxon>Ralstonia</taxon>
        <taxon>Ralstonia solanacearum species complex</taxon>
    </lineage>
</organism>
<gene>
    <name evidence="8" type="ORF">RUN1985_v1_80005</name>
</gene>
<dbReference type="GO" id="GO:0046872">
    <property type="term" value="F:metal ion binding"/>
    <property type="evidence" value="ECO:0007669"/>
    <property type="project" value="UniProtKB-KW"/>
</dbReference>
<dbReference type="PANTHER" id="PTHR43641">
    <property type="entry name" value="FORMATE ACETYLTRANSFERASE 3-RELATED"/>
    <property type="match status" value="1"/>
</dbReference>